<protein>
    <recommendedName>
        <fullName evidence="5">FecR protein domain-containing protein</fullName>
    </recommendedName>
</protein>
<feature type="compositionally biased region" description="Polar residues" evidence="1">
    <location>
        <begin position="434"/>
        <end position="481"/>
    </location>
</feature>
<evidence type="ECO:0000313" key="4">
    <source>
        <dbReference type="Proteomes" id="UP000218231"/>
    </source>
</evidence>
<dbReference type="EMBL" id="LIAE01008056">
    <property type="protein sequence ID" value="PAV75602.1"/>
    <property type="molecule type" value="Genomic_DNA"/>
</dbReference>
<sequence length="875" mass="95330">MKFHHPPLLCLYLALNCVFTARAISKRRMIRQTLPSKHVQVSSINSNIKSNNSFASLESSGSIVDVNEKHLQGTVWAGSSQVIIDPFDTYANLYVTSNRTADDGNSVFTQIFEGSTNFSFIDTSGRGNRLMLQAINANRVITGGYTQQLPAIKQYTLTVEKDRVLFDADHSQYDATVQIDDGIILIDNGKTRLEINENRTVVKIYGPNDVMTFTSSEPYKIYFDSDSIRVSHEEEEIVVNHDGEVLRAYVRTPSRSIFTNDGGFITMDRNQSVEGNDVAISAASLTVQMDSKGNVTMDISRSSINMSSPIEKTSVNSKHSHLQSSIGQPHIIINTNLTCVEMEHRVSSAPELWELQKPTNFLDSIHEEEVTVTPFPFPPLLNVSPIIEVCPPNVTSLPIGNATMNSIGPEANLPNMGGSTSPPDFPFPSDQFPINQSTSEPGHSQVTVHPSGQEQGTSTMEPPVSSPTSSNITASTEQPSIPTLPYKTEPPEVETTMESTLSPSLTTEPPQIESTTFDEWSGGVSTAENSTGPSSIQGESESTVPPATASSEMTFTGTYPPDFPFPTLIPDSDLTTYLSITEITGGTTTTWNQTEVAPSELPSSPPPPGQFTDGIPSPPTWPKDYEEPATDFPNPTEFELPSMSTYFPPSNPFPEIDRNITVSMPTPGDLDFSTSTTLEPRVSSEFPFTEGNTASELPKSTTVNYSSFPNLTDLPIEENTTVSLPTDYPTPPDFTIDESTIISYTDFPNQMTGLPIDNTTGTSYVLPTDLPHPSEIPTEEGQVEISSTPNYMDFPNPDISELAESIPTDFPIPSDIPEHPTSTWPSDFSSPRVITGSTDDFVIGQWGSTEPPGVEFSDLPQPSFTIPTSETGSKT</sequence>
<organism evidence="3 4">
    <name type="scientific">Diploscapter pachys</name>
    <dbReference type="NCBI Taxonomy" id="2018661"/>
    <lineage>
        <taxon>Eukaryota</taxon>
        <taxon>Metazoa</taxon>
        <taxon>Ecdysozoa</taxon>
        <taxon>Nematoda</taxon>
        <taxon>Chromadorea</taxon>
        <taxon>Rhabditida</taxon>
        <taxon>Rhabditina</taxon>
        <taxon>Rhabditomorpha</taxon>
        <taxon>Rhabditoidea</taxon>
        <taxon>Rhabditidae</taxon>
        <taxon>Diploscapter</taxon>
    </lineage>
</organism>
<accession>A0A2A2KNW8</accession>
<evidence type="ECO:0000256" key="2">
    <source>
        <dbReference type="SAM" id="SignalP"/>
    </source>
</evidence>
<feature type="compositionally biased region" description="Polar residues" evidence="1">
    <location>
        <begin position="820"/>
        <end position="829"/>
    </location>
</feature>
<keyword evidence="4" id="KW-1185">Reference proteome</keyword>
<dbReference type="Proteomes" id="UP000218231">
    <property type="component" value="Unassembled WGS sequence"/>
</dbReference>
<feature type="region of interest" description="Disordered" evidence="1">
    <location>
        <begin position="596"/>
        <end position="641"/>
    </location>
</feature>
<comment type="caution">
    <text evidence="3">The sequence shown here is derived from an EMBL/GenBank/DDBJ whole genome shotgun (WGS) entry which is preliminary data.</text>
</comment>
<evidence type="ECO:0000256" key="1">
    <source>
        <dbReference type="SAM" id="MobiDB-lite"/>
    </source>
</evidence>
<feature type="region of interest" description="Disordered" evidence="1">
    <location>
        <begin position="408"/>
        <end position="551"/>
    </location>
</feature>
<dbReference type="AlphaFoldDB" id="A0A2A2KNW8"/>
<feature type="region of interest" description="Disordered" evidence="1">
    <location>
        <begin position="800"/>
        <end position="875"/>
    </location>
</feature>
<feature type="signal peptide" evidence="2">
    <location>
        <begin position="1"/>
        <end position="23"/>
    </location>
</feature>
<gene>
    <name evidence="3" type="ORF">WR25_12601</name>
</gene>
<name>A0A2A2KNW8_9BILA</name>
<feature type="compositionally biased region" description="Polar residues" evidence="1">
    <location>
        <begin position="496"/>
        <end position="551"/>
    </location>
</feature>
<evidence type="ECO:0008006" key="5">
    <source>
        <dbReference type="Google" id="ProtNLM"/>
    </source>
</evidence>
<keyword evidence="2" id="KW-0732">Signal</keyword>
<evidence type="ECO:0000313" key="3">
    <source>
        <dbReference type="EMBL" id="PAV75602.1"/>
    </source>
</evidence>
<proteinExistence type="predicted"/>
<reference evidence="3 4" key="1">
    <citation type="journal article" date="2017" name="Curr. Biol.">
        <title>Genome architecture and evolution of a unichromosomal asexual nematode.</title>
        <authorList>
            <person name="Fradin H."/>
            <person name="Zegar C."/>
            <person name="Gutwein M."/>
            <person name="Lucas J."/>
            <person name="Kovtun M."/>
            <person name="Corcoran D."/>
            <person name="Baugh L.R."/>
            <person name="Kiontke K."/>
            <person name="Gunsalus K."/>
            <person name="Fitch D.H."/>
            <person name="Piano F."/>
        </authorList>
    </citation>
    <scope>NUCLEOTIDE SEQUENCE [LARGE SCALE GENOMIC DNA]</scope>
    <source>
        <strain evidence="3">PF1309</strain>
    </source>
</reference>
<feature type="chain" id="PRO_5013194928" description="FecR protein domain-containing protein" evidence="2">
    <location>
        <begin position="24"/>
        <end position="875"/>
    </location>
</feature>
<feature type="compositionally biased region" description="Polar residues" evidence="1">
    <location>
        <begin position="860"/>
        <end position="875"/>
    </location>
</feature>